<dbReference type="InterPro" id="IPR050176">
    <property type="entry name" value="LTTR"/>
</dbReference>
<dbReference type="InterPro" id="IPR000847">
    <property type="entry name" value="LysR_HTH_N"/>
</dbReference>
<name>A0A853INF2_9GAMM</name>
<accession>A0A853INF2</accession>
<dbReference type="Pfam" id="PF03466">
    <property type="entry name" value="LysR_substrate"/>
    <property type="match status" value="1"/>
</dbReference>
<comment type="caution">
    <text evidence="6">The sequence shown here is derived from an EMBL/GenBank/DDBJ whole genome shotgun (WGS) entry which is preliminary data.</text>
</comment>
<keyword evidence="2" id="KW-0805">Transcription regulation</keyword>
<evidence type="ECO:0000256" key="2">
    <source>
        <dbReference type="ARBA" id="ARBA00023015"/>
    </source>
</evidence>
<dbReference type="EMBL" id="JACCKB010000077">
    <property type="protein sequence ID" value="NYZ69366.1"/>
    <property type="molecule type" value="Genomic_DNA"/>
</dbReference>
<dbReference type="AlphaFoldDB" id="A0A853INF2"/>
<dbReference type="RefSeq" id="WP_180571359.1">
    <property type="nucleotide sequence ID" value="NZ_JACCKB010000077.1"/>
</dbReference>
<dbReference type="GO" id="GO:0003677">
    <property type="term" value="F:DNA binding"/>
    <property type="evidence" value="ECO:0007669"/>
    <property type="project" value="UniProtKB-KW"/>
</dbReference>
<evidence type="ECO:0000313" key="7">
    <source>
        <dbReference type="Proteomes" id="UP000569732"/>
    </source>
</evidence>
<evidence type="ECO:0000256" key="3">
    <source>
        <dbReference type="ARBA" id="ARBA00023125"/>
    </source>
</evidence>
<dbReference type="GO" id="GO:0003700">
    <property type="term" value="F:DNA-binding transcription factor activity"/>
    <property type="evidence" value="ECO:0007669"/>
    <property type="project" value="InterPro"/>
</dbReference>
<dbReference type="Gene3D" id="1.10.10.10">
    <property type="entry name" value="Winged helix-like DNA-binding domain superfamily/Winged helix DNA-binding domain"/>
    <property type="match status" value="1"/>
</dbReference>
<dbReference type="PROSITE" id="PS50931">
    <property type="entry name" value="HTH_LYSR"/>
    <property type="match status" value="1"/>
</dbReference>
<keyword evidence="7" id="KW-1185">Reference proteome</keyword>
<protein>
    <submittedName>
        <fullName evidence="6">LysR family transcriptional regulator</fullName>
    </submittedName>
</protein>
<dbReference type="PANTHER" id="PTHR30579">
    <property type="entry name" value="TRANSCRIPTIONAL REGULATOR"/>
    <property type="match status" value="1"/>
</dbReference>
<comment type="similarity">
    <text evidence="1">Belongs to the LysR transcriptional regulatory family.</text>
</comment>
<organism evidence="6 7">
    <name type="scientific">Spartinivicinus marinus</name>
    <dbReference type="NCBI Taxonomy" id="2994442"/>
    <lineage>
        <taxon>Bacteria</taxon>
        <taxon>Pseudomonadati</taxon>
        <taxon>Pseudomonadota</taxon>
        <taxon>Gammaproteobacteria</taxon>
        <taxon>Oceanospirillales</taxon>
        <taxon>Zooshikellaceae</taxon>
        <taxon>Spartinivicinus</taxon>
    </lineage>
</organism>
<sequence>MNWDELRFFLAVANLGTLSAAACALQVSQATVWRKIYSLEQMLNVRLFDASRSGYTMTAAGLQLIPLAEQMALTASEIKTAVQEGAELTGTVRLSAPEILATQLVTDIICPLNKAHSSLNVELFTASPLASLVARDTDIAILVNKSTQEHHICIAEYTLPFALYGTPDYLTQKKQHHANELQDHLLIDFEEGGEHLSPLGWYKKSSGMIRVFRSNSPNARLAAAKNNMGLALLPCCYVKKEKGLVKVINEKEIGALTVYLYLNKKRERLPHVVELRQRLKINLRRLLLG</sequence>
<keyword evidence="3" id="KW-0238">DNA-binding</keyword>
<dbReference type="PROSITE" id="PS51257">
    <property type="entry name" value="PROKAR_LIPOPROTEIN"/>
    <property type="match status" value="1"/>
</dbReference>
<dbReference type="InterPro" id="IPR036388">
    <property type="entry name" value="WH-like_DNA-bd_sf"/>
</dbReference>
<evidence type="ECO:0000313" key="6">
    <source>
        <dbReference type="EMBL" id="NYZ69366.1"/>
    </source>
</evidence>
<evidence type="ECO:0000256" key="4">
    <source>
        <dbReference type="ARBA" id="ARBA00023163"/>
    </source>
</evidence>
<dbReference type="InterPro" id="IPR036390">
    <property type="entry name" value="WH_DNA-bd_sf"/>
</dbReference>
<dbReference type="PANTHER" id="PTHR30579:SF3">
    <property type="entry name" value="TRANSCRIPTIONAL REGULATORY PROTEIN"/>
    <property type="match status" value="1"/>
</dbReference>
<reference evidence="6 7" key="1">
    <citation type="submission" date="2020-07" db="EMBL/GenBank/DDBJ databases">
        <title>Endozoicomonas sp. nov., isolated from sediment.</title>
        <authorList>
            <person name="Gu T."/>
        </authorList>
    </citation>
    <scope>NUCLEOTIDE SEQUENCE [LARGE SCALE GENOMIC DNA]</scope>
    <source>
        <strain evidence="6 7">SM1973</strain>
    </source>
</reference>
<dbReference type="InterPro" id="IPR005119">
    <property type="entry name" value="LysR_subst-bd"/>
</dbReference>
<dbReference type="Gene3D" id="3.40.190.290">
    <property type="match status" value="1"/>
</dbReference>
<dbReference type="SUPFAM" id="SSF46785">
    <property type="entry name" value="Winged helix' DNA-binding domain"/>
    <property type="match status" value="1"/>
</dbReference>
<proteinExistence type="inferred from homology"/>
<feature type="domain" description="HTH lysR-type" evidence="5">
    <location>
        <begin position="1"/>
        <end position="58"/>
    </location>
</feature>
<evidence type="ECO:0000259" key="5">
    <source>
        <dbReference type="PROSITE" id="PS50931"/>
    </source>
</evidence>
<dbReference type="Pfam" id="PF00126">
    <property type="entry name" value="HTH_1"/>
    <property type="match status" value="1"/>
</dbReference>
<dbReference type="SUPFAM" id="SSF53850">
    <property type="entry name" value="Periplasmic binding protein-like II"/>
    <property type="match status" value="1"/>
</dbReference>
<gene>
    <name evidence="6" type="ORF">H0A36_25435</name>
</gene>
<keyword evidence="4" id="KW-0804">Transcription</keyword>
<evidence type="ECO:0000256" key="1">
    <source>
        <dbReference type="ARBA" id="ARBA00009437"/>
    </source>
</evidence>
<dbReference type="Proteomes" id="UP000569732">
    <property type="component" value="Unassembled WGS sequence"/>
</dbReference>